<dbReference type="GO" id="GO:0008745">
    <property type="term" value="F:N-acetylmuramoyl-L-alanine amidase activity"/>
    <property type="evidence" value="ECO:0007669"/>
    <property type="project" value="UniProtKB-EC"/>
</dbReference>
<dbReference type="GO" id="GO:0009253">
    <property type="term" value="P:peptidoglycan catabolic process"/>
    <property type="evidence" value="ECO:0007669"/>
    <property type="project" value="InterPro"/>
</dbReference>
<dbReference type="Pfam" id="PF01183">
    <property type="entry name" value="Glyco_hydro_25"/>
    <property type="match status" value="1"/>
</dbReference>
<evidence type="ECO:0000313" key="4">
    <source>
        <dbReference type="Proteomes" id="UP000095544"/>
    </source>
</evidence>
<name>A0A174CGH2_9FIRM</name>
<dbReference type="GO" id="GO:0016052">
    <property type="term" value="P:carbohydrate catabolic process"/>
    <property type="evidence" value="ECO:0007669"/>
    <property type="project" value="TreeGrafter"/>
</dbReference>
<dbReference type="InterPro" id="IPR036779">
    <property type="entry name" value="LysM_dom_sf"/>
</dbReference>
<feature type="domain" description="LysM" evidence="2">
    <location>
        <begin position="277"/>
        <end position="321"/>
    </location>
</feature>
<evidence type="ECO:0000313" key="3">
    <source>
        <dbReference type="EMBL" id="CUO12067.1"/>
    </source>
</evidence>
<dbReference type="Proteomes" id="UP000095544">
    <property type="component" value="Unassembled WGS sequence"/>
</dbReference>
<dbReference type="Gene3D" id="3.20.20.80">
    <property type="entry name" value="Glycosidases"/>
    <property type="match status" value="1"/>
</dbReference>
<proteinExistence type="inferred from homology"/>
<dbReference type="CDD" id="cd06414">
    <property type="entry name" value="GH25_LytC-like"/>
    <property type="match status" value="1"/>
</dbReference>
<comment type="similarity">
    <text evidence="1">Belongs to the glycosyl hydrolase 25 family.</text>
</comment>
<dbReference type="GO" id="GO:0016998">
    <property type="term" value="P:cell wall macromolecule catabolic process"/>
    <property type="evidence" value="ECO:0007669"/>
    <property type="project" value="InterPro"/>
</dbReference>
<accession>A0A174CGH2</accession>
<feature type="domain" description="LysM" evidence="2">
    <location>
        <begin position="224"/>
        <end position="268"/>
    </location>
</feature>
<dbReference type="SUPFAM" id="SSF54106">
    <property type="entry name" value="LysM domain"/>
    <property type="match status" value="2"/>
</dbReference>
<dbReference type="EMBL" id="CYZU01000009">
    <property type="protein sequence ID" value="CUO12067.1"/>
    <property type="molecule type" value="Genomic_DNA"/>
</dbReference>
<evidence type="ECO:0000256" key="1">
    <source>
        <dbReference type="ARBA" id="ARBA00010646"/>
    </source>
</evidence>
<dbReference type="RefSeq" id="WP_055152119.1">
    <property type="nucleotide sequence ID" value="NZ_CYZU01000009.1"/>
</dbReference>
<protein>
    <submittedName>
        <fullName evidence="3">N-acetylmuramoyl-L-alanine amidase sle1</fullName>
        <ecNumber evidence="3">3.5.1.28</ecNumber>
    </submittedName>
</protein>
<sequence length="322" mass="35527">MSMKIIDVSEHQGTINWEAVKSQIDGAVIRCGYGDNATSQDDIQWNRNSKECERLGIPYGAYLYSYCNSESHLESEVAHIKRLLSGRKLSLPFYIDIEDPGLSFSTFKADYFIRMGQAIEDAGYWFGVYANLNWFHNCIGGKLNRFTKWCAAYGTNNGQPQTRPNIGEDIWQYSSVGTVGGISGNVDMNLCYRDFVKEIRGSSSGNNSIKPAPAPTPEIHHKTQIYTVKSGDTLSGIAEKYGTTYQQLAQMNGISNPDLIYSGQELKINGTADPAVKMYTVKSGDTLSGIAARYNTAYQKLAQINGIGNPDLIHPGQVIKIG</sequence>
<dbReference type="InterPro" id="IPR018392">
    <property type="entry name" value="LysM"/>
</dbReference>
<dbReference type="CDD" id="cd00118">
    <property type="entry name" value="LysM"/>
    <property type="match status" value="2"/>
</dbReference>
<dbReference type="GO" id="GO:0003796">
    <property type="term" value="F:lysozyme activity"/>
    <property type="evidence" value="ECO:0007669"/>
    <property type="project" value="InterPro"/>
</dbReference>
<dbReference type="EC" id="3.5.1.28" evidence="3"/>
<reference evidence="3 4" key="1">
    <citation type="submission" date="2015-09" db="EMBL/GenBank/DDBJ databases">
        <authorList>
            <consortium name="Pathogen Informatics"/>
        </authorList>
    </citation>
    <scope>NUCLEOTIDE SEQUENCE [LARGE SCALE GENOMIC DNA]</scope>
    <source>
        <strain evidence="3 4">2789STDY5834876</strain>
    </source>
</reference>
<dbReference type="PROSITE" id="PS51782">
    <property type="entry name" value="LYSM"/>
    <property type="match status" value="2"/>
</dbReference>
<organism evidence="3 4">
    <name type="scientific">Faecalicatena contorta</name>
    <dbReference type="NCBI Taxonomy" id="39482"/>
    <lineage>
        <taxon>Bacteria</taxon>
        <taxon>Bacillati</taxon>
        <taxon>Bacillota</taxon>
        <taxon>Clostridia</taxon>
        <taxon>Lachnospirales</taxon>
        <taxon>Lachnospiraceae</taxon>
        <taxon>Faecalicatena</taxon>
    </lineage>
</organism>
<gene>
    <name evidence="3" type="primary">sle1_2</name>
    <name evidence="3" type="ORF">ERS852491_01342</name>
</gene>
<dbReference type="InterPro" id="IPR002053">
    <property type="entry name" value="Glyco_hydro_25"/>
</dbReference>
<dbReference type="Pfam" id="PF01476">
    <property type="entry name" value="LysM"/>
    <property type="match status" value="2"/>
</dbReference>
<dbReference type="PANTHER" id="PTHR34135:SF2">
    <property type="entry name" value="LYSOZYME"/>
    <property type="match status" value="1"/>
</dbReference>
<dbReference type="OrthoDB" id="9783374at2"/>
<dbReference type="STRING" id="39482.ERS852491_01342"/>
<evidence type="ECO:0000259" key="2">
    <source>
        <dbReference type="PROSITE" id="PS51782"/>
    </source>
</evidence>
<dbReference type="InterPro" id="IPR017853">
    <property type="entry name" value="GH"/>
</dbReference>
<dbReference type="PANTHER" id="PTHR34135">
    <property type="entry name" value="LYSOZYME"/>
    <property type="match status" value="1"/>
</dbReference>
<dbReference type="PROSITE" id="PS51904">
    <property type="entry name" value="GLYCOSYL_HYDROL_F25_2"/>
    <property type="match status" value="1"/>
</dbReference>
<dbReference type="SUPFAM" id="SSF51445">
    <property type="entry name" value="(Trans)glycosidases"/>
    <property type="match status" value="1"/>
</dbReference>
<dbReference type="AlphaFoldDB" id="A0A174CGH2"/>
<dbReference type="SMART" id="SM00257">
    <property type="entry name" value="LysM"/>
    <property type="match status" value="2"/>
</dbReference>
<dbReference type="Gene3D" id="3.10.350.10">
    <property type="entry name" value="LysM domain"/>
    <property type="match status" value="2"/>
</dbReference>
<keyword evidence="3" id="KW-0378">Hydrolase</keyword>